<gene>
    <name evidence="7" type="ORF">SAMN05216246_11116</name>
</gene>
<sequence length="326" mass="33942">MTNTTAENITAPAAPGPAGTALVIGEALVDVVIHPGAEPVDIPGGSPANVALGLARLGRDAELDCWIADDERGRAIRSHLVSNGVRITPGSDGAERTSTAQATIGEDRAATYVFDLDWNPPYPAPAEAPVLVHTGSIAAILEPGARTVEQVLRDFRASATVCYDPNARPQLMGEPGEARAIVERLVALADLVKCSDEDVAWFYGIDEGDDAALEGVLEGWLRMGPAIVVVTRGKRGALTLTSSGLRLEVPADPSVIVADTVGAGDSFMGGLEDGLWSEGLVGAQRREALRAIDAAALERVVRHASRIADITVSRAGANPPTRAELA</sequence>
<keyword evidence="5" id="KW-0067">ATP-binding</keyword>
<keyword evidence="3" id="KW-0547">Nucleotide-binding</keyword>
<evidence type="ECO:0000256" key="4">
    <source>
        <dbReference type="ARBA" id="ARBA00022777"/>
    </source>
</evidence>
<dbReference type="InterPro" id="IPR050306">
    <property type="entry name" value="PfkB_Carbo_kinase"/>
</dbReference>
<dbReference type="InterPro" id="IPR029056">
    <property type="entry name" value="Ribokinase-like"/>
</dbReference>
<evidence type="ECO:0000259" key="6">
    <source>
        <dbReference type="Pfam" id="PF00294"/>
    </source>
</evidence>
<dbReference type="PANTHER" id="PTHR43085:SF1">
    <property type="entry name" value="PSEUDOURIDINE KINASE-RELATED"/>
    <property type="match status" value="1"/>
</dbReference>
<evidence type="ECO:0000313" key="8">
    <source>
        <dbReference type="Proteomes" id="UP000184390"/>
    </source>
</evidence>
<keyword evidence="8" id="KW-1185">Reference proteome</keyword>
<reference evidence="7 8" key="1">
    <citation type="submission" date="2016-11" db="EMBL/GenBank/DDBJ databases">
        <authorList>
            <person name="Varghese N."/>
            <person name="Submissions S."/>
        </authorList>
    </citation>
    <scope>NUCLEOTIDE SEQUENCE [LARGE SCALE GENOMIC DNA]</scope>
    <source>
        <strain evidence="7 8">PA</strain>
    </source>
</reference>
<evidence type="ECO:0000256" key="3">
    <source>
        <dbReference type="ARBA" id="ARBA00022741"/>
    </source>
</evidence>
<organism evidence="7 8">
    <name type="scientific">Actinomyces denticolens</name>
    <dbReference type="NCBI Taxonomy" id="52767"/>
    <lineage>
        <taxon>Bacteria</taxon>
        <taxon>Bacillati</taxon>
        <taxon>Actinomycetota</taxon>
        <taxon>Actinomycetes</taxon>
        <taxon>Actinomycetales</taxon>
        <taxon>Actinomycetaceae</taxon>
        <taxon>Actinomyces</taxon>
    </lineage>
</organism>
<evidence type="ECO:0000256" key="5">
    <source>
        <dbReference type="ARBA" id="ARBA00022840"/>
    </source>
</evidence>
<evidence type="ECO:0000313" key="7">
    <source>
        <dbReference type="EMBL" id="SHJ09772.1"/>
    </source>
</evidence>
<dbReference type="InterPro" id="IPR011611">
    <property type="entry name" value="PfkB_dom"/>
</dbReference>
<comment type="caution">
    <text evidence="7">The sequence shown here is derived from an EMBL/GenBank/DDBJ whole genome shotgun (WGS) entry which is preliminary data.</text>
</comment>
<keyword evidence="4" id="KW-0418">Kinase</keyword>
<accession>A0ABY1IFJ7</accession>
<comment type="similarity">
    <text evidence="1">Belongs to the carbohydrate kinase PfkB family.</text>
</comment>
<evidence type="ECO:0000256" key="1">
    <source>
        <dbReference type="ARBA" id="ARBA00010688"/>
    </source>
</evidence>
<dbReference type="PANTHER" id="PTHR43085">
    <property type="entry name" value="HEXOKINASE FAMILY MEMBER"/>
    <property type="match status" value="1"/>
</dbReference>
<dbReference type="Pfam" id="PF00294">
    <property type="entry name" value="PfkB"/>
    <property type="match status" value="1"/>
</dbReference>
<name>A0ABY1IFJ7_9ACTO</name>
<proteinExistence type="inferred from homology"/>
<protein>
    <submittedName>
        <fullName evidence="7">Fructokinase</fullName>
    </submittedName>
</protein>
<feature type="domain" description="Carbohydrate kinase PfkB" evidence="6">
    <location>
        <begin position="35"/>
        <end position="320"/>
    </location>
</feature>
<keyword evidence="2" id="KW-0808">Transferase</keyword>
<dbReference type="Proteomes" id="UP000184390">
    <property type="component" value="Unassembled WGS sequence"/>
</dbReference>
<dbReference type="RefSeq" id="WP_073453692.1">
    <property type="nucleotide sequence ID" value="NZ_FQYL01000011.1"/>
</dbReference>
<dbReference type="Gene3D" id="3.40.1190.20">
    <property type="match status" value="1"/>
</dbReference>
<dbReference type="SUPFAM" id="SSF53613">
    <property type="entry name" value="Ribokinase-like"/>
    <property type="match status" value="1"/>
</dbReference>
<evidence type="ECO:0000256" key="2">
    <source>
        <dbReference type="ARBA" id="ARBA00022679"/>
    </source>
</evidence>
<dbReference type="EMBL" id="FQYL01000011">
    <property type="protein sequence ID" value="SHJ09772.1"/>
    <property type="molecule type" value="Genomic_DNA"/>
</dbReference>